<gene>
    <name evidence="1" type="ORF">DVG78_23855</name>
</gene>
<comment type="caution">
    <text evidence="1">The sequence shown here is derived from an EMBL/GenBank/DDBJ whole genome shotgun (WGS) entry which is preliminary data.</text>
</comment>
<sequence>MKPTLANYLDFLTPWISSDLVSPLYLNRIQAIAERLPVLSLGSFECWLDANEPRVDFNVCINPRLNEQIVIRDWRQEASLLESDEFCEMRERIRFFCGLWSQKDFFLNSLLGELWQVYDIADPTDSQLPVPWIYITFLENIFDGDQSIKTEIIAKTLPLLDSSLPSELTNTFFAHLRSLPSSIRIGPIGIQKRNKKTSLRLFLEIKTLDEILAVLSLLQWPGNLDELRESVAIWTDSRLFLGLALDFDGTFQPKIGIECHFPRERLQPDLISFTQHLSELGVCFEAKKQAIIGWNGRFDVETKADFWSWPDRILQTPESIPRQVSIQRIANFVKLIFEPNKPLIAKVYPMFLRPVKRNR</sequence>
<dbReference type="EMBL" id="QPIW01000027">
    <property type="protein sequence ID" value="RDB03383.1"/>
    <property type="molecule type" value="Genomic_DNA"/>
</dbReference>
<proteinExistence type="predicted"/>
<keyword evidence="2" id="KW-1185">Reference proteome</keyword>
<dbReference type="AlphaFoldDB" id="A0A369I790"/>
<dbReference type="RefSeq" id="WP_114463538.1">
    <property type="nucleotide sequence ID" value="NZ_QPIW01000027.1"/>
</dbReference>
<evidence type="ECO:0000313" key="1">
    <source>
        <dbReference type="EMBL" id="RDB03383.1"/>
    </source>
</evidence>
<dbReference type="Proteomes" id="UP000253141">
    <property type="component" value="Unassembled WGS sequence"/>
</dbReference>
<organism evidence="1 2">
    <name type="scientific">Runella aurantiaca</name>
    <dbReference type="NCBI Taxonomy" id="2282308"/>
    <lineage>
        <taxon>Bacteria</taxon>
        <taxon>Pseudomonadati</taxon>
        <taxon>Bacteroidota</taxon>
        <taxon>Cytophagia</taxon>
        <taxon>Cytophagales</taxon>
        <taxon>Spirosomataceae</taxon>
        <taxon>Runella</taxon>
    </lineage>
</organism>
<protein>
    <submittedName>
        <fullName evidence="1">Uncharacterized protein</fullName>
    </submittedName>
</protein>
<reference evidence="1 2" key="1">
    <citation type="submission" date="2018-07" db="EMBL/GenBank/DDBJ databases">
        <title>Genome analysis of Runella aurantiaca.</title>
        <authorList>
            <person name="Yang X."/>
        </authorList>
    </citation>
    <scope>NUCLEOTIDE SEQUENCE [LARGE SCALE GENOMIC DNA]</scope>
    <source>
        <strain evidence="1 2">YX9</strain>
    </source>
</reference>
<dbReference type="OrthoDB" id="943699at2"/>
<accession>A0A369I790</accession>
<evidence type="ECO:0000313" key="2">
    <source>
        <dbReference type="Proteomes" id="UP000253141"/>
    </source>
</evidence>
<name>A0A369I790_9BACT</name>